<evidence type="ECO:0000313" key="2">
    <source>
        <dbReference type="EMBL" id="CAK1578533.1"/>
    </source>
</evidence>
<dbReference type="EMBL" id="CAVLGL010000001">
    <property type="protein sequence ID" value="CAK1578533.1"/>
    <property type="molecule type" value="Genomic_DNA"/>
</dbReference>
<gene>
    <name evidence="2" type="ORF">PARMNEM_LOCUS600</name>
</gene>
<name>A0AAV1K633_9NEOP</name>
<dbReference type="AlphaFoldDB" id="A0AAV1K633"/>
<organism evidence="2 3">
    <name type="scientific">Parnassius mnemosyne</name>
    <name type="common">clouded apollo</name>
    <dbReference type="NCBI Taxonomy" id="213953"/>
    <lineage>
        <taxon>Eukaryota</taxon>
        <taxon>Metazoa</taxon>
        <taxon>Ecdysozoa</taxon>
        <taxon>Arthropoda</taxon>
        <taxon>Hexapoda</taxon>
        <taxon>Insecta</taxon>
        <taxon>Pterygota</taxon>
        <taxon>Neoptera</taxon>
        <taxon>Endopterygota</taxon>
        <taxon>Lepidoptera</taxon>
        <taxon>Glossata</taxon>
        <taxon>Ditrysia</taxon>
        <taxon>Papilionoidea</taxon>
        <taxon>Papilionidae</taxon>
        <taxon>Parnassiinae</taxon>
        <taxon>Parnassini</taxon>
        <taxon>Parnassius</taxon>
        <taxon>Driopa</taxon>
    </lineage>
</organism>
<accession>A0AAV1K633</accession>
<feature type="region of interest" description="Disordered" evidence="1">
    <location>
        <begin position="207"/>
        <end position="227"/>
    </location>
</feature>
<evidence type="ECO:0000313" key="3">
    <source>
        <dbReference type="Proteomes" id="UP001314205"/>
    </source>
</evidence>
<protein>
    <submittedName>
        <fullName evidence="2">Uncharacterized protein</fullName>
    </submittedName>
</protein>
<proteinExistence type="predicted"/>
<feature type="compositionally biased region" description="Polar residues" evidence="1">
    <location>
        <begin position="209"/>
        <end position="219"/>
    </location>
</feature>
<sequence length="375" mass="43134">MLIKLQSTLYFACEGPSFVIYYNIGLDSEFECILLIESNMHSTFPTISKCITCPEINFIALRKKTRIQIFFLEQFPCGIEYHQRFFQTDTTKRPSRKEPTLFLKAGNAPVIPLLLQLFIGVGQHLPSGDPHAVCPLFYKKRIPAWSFFFILQKPTSKFFKSVFGLFVYLVQMTRSSTTGTQFASHISVNTPSRSFSHGVGDPLPILTQPMKQQNRSPQRSFRRPVTRQSEHFGYPRVKPSIPFPHEDIVRDNSFSVAPLLHHNYFDIAIPLLPPSPYKVDSPDPESLWPHGLFVPPFKPPRFGSRRLDNDFLDPYLLEGSEAVAAVRRANRHGLLYFHDIPHIESLLANQDLRIKNNLKPNRIGSIRHTWPYNRP</sequence>
<dbReference type="Proteomes" id="UP001314205">
    <property type="component" value="Unassembled WGS sequence"/>
</dbReference>
<evidence type="ECO:0000256" key="1">
    <source>
        <dbReference type="SAM" id="MobiDB-lite"/>
    </source>
</evidence>
<keyword evidence="3" id="KW-1185">Reference proteome</keyword>
<reference evidence="2 3" key="1">
    <citation type="submission" date="2023-11" db="EMBL/GenBank/DDBJ databases">
        <authorList>
            <person name="Hedman E."/>
            <person name="Englund M."/>
            <person name="Stromberg M."/>
            <person name="Nyberg Akerstrom W."/>
            <person name="Nylinder S."/>
            <person name="Jareborg N."/>
            <person name="Kallberg Y."/>
            <person name="Kronander E."/>
        </authorList>
    </citation>
    <scope>NUCLEOTIDE SEQUENCE [LARGE SCALE GENOMIC DNA]</scope>
</reference>
<comment type="caution">
    <text evidence="2">The sequence shown here is derived from an EMBL/GenBank/DDBJ whole genome shotgun (WGS) entry which is preliminary data.</text>
</comment>